<comment type="similarity">
    <text evidence="2">Belongs to the ABC transporter superfamily. ABCG family. PDR (TC 3.A.1.205) subfamily.</text>
</comment>
<keyword evidence="10 12" id="KW-0472">Membrane</keyword>
<feature type="transmembrane region" description="Helical" evidence="12">
    <location>
        <begin position="603"/>
        <end position="636"/>
    </location>
</feature>
<dbReference type="InterPro" id="IPR003593">
    <property type="entry name" value="AAA+_ATPase"/>
</dbReference>
<evidence type="ECO:0000256" key="1">
    <source>
        <dbReference type="ARBA" id="ARBA00004141"/>
    </source>
</evidence>
<gene>
    <name evidence="14" type="ORF">KP509_04G041200</name>
</gene>
<keyword evidence="9 12" id="KW-1133">Transmembrane helix</keyword>
<evidence type="ECO:0000256" key="9">
    <source>
        <dbReference type="ARBA" id="ARBA00022989"/>
    </source>
</evidence>
<dbReference type="InterPro" id="IPR034003">
    <property type="entry name" value="ABCG_PDR_2"/>
</dbReference>
<comment type="subcellular location">
    <subcellularLocation>
        <location evidence="1">Membrane</location>
        <topology evidence="1">Multi-pass membrane protein</topology>
    </subcellularLocation>
</comment>
<dbReference type="InterPro" id="IPR029481">
    <property type="entry name" value="ABC_trans_N"/>
</dbReference>
<dbReference type="Pfam" id="PF19055">
    <property type="entry name" value="ABC2_membrane_7"/>
    <property type="match status" value="2"/>
</dbReference>
<dbReference type="InterPro" id="IPR043926">
    <property type="entry name" value="ABCG_dom"/>
</dbReference>
<feature type="transmembrane region" description="Helical" evidence="12">
    <location>
        <begin position="648"/>
        <end position="667"/>
    </location>
</feature>
<dbReference type="InterPro" id="IPR027417">
    <property type="entry name" value="P-loop_NTPase"/>
</dbReference>
<evidence type="ECO:0000256" key="4">
    <source>
        <dbReference type="ARBA" id="ARBA00022528"/>
    </source>
</evidence>
<keyword evidence="8" id="KW-0067">ATP-binding</keyword>
<dbReference type="PANTHER" id="PTHR48040:SF13">
    <property type="entry name" value="ABC TRANSPORTER G FAMILY MEMBER 31"/>
    <property type="match status" value="1"/>
</dbReference>
<keyword evidence="4" id="KW-0150">Chloroplast</keyword>
<dbReference type="CDD" id="cd03232">
    <property type="entry name" value="ABCG_PDR_domain2"/>
    <property type="match status" value="1"/>
</dbReference>
<evidence type="ECO:0000256" key="8">
    <source>
        <dbReference type="ARBA" id="ARBA00022840"/>
    </source>
</evidence>
<dbReference type="Pfam" id="PF00005">
    <property type="entry name" value="ABC_tran"/>
    <property type="match status" value="2"/>
</dbReference>
<evidence type="ECO:0000256" key="5">
    <source>
        <dbReference type="ARBA" id="ARBA00022692"/>
    </source>
</evidence>
<feature type="transmembrane region" description="Helical" evidence="12">
    <location>
        <begin position="759"/>
        <end position="785"/>
    </location>
</feature>
<evidence type="ECO:0000259" key="13">
    <source>
        <dbReference type="PROSITE" id="PS50893"/>
    </source>
</evidence>
<accession>A0A8T2UZP8</accession>
<dbReference type="PANTHER" id="PTHR48040">
    <property type="entry name" value="PLEIOTROPIC DRUG RESISTANCE PROTEIN 1-LIKE ISOFORM X1"/>
    <property type="match status" value="1"/>
</dbReference>
<feature type="transmembrane region" description="Helical" evidence="12">
    <location>
        <begin position="1349"/>
        <end position="1370"/>
    </location>
</feature>
<feature type="transmembrane region" description="Helical" evidence="12">
    <location>
        <begin position="1240"/>
        <end position="1263"/>
    </location>
</feature>
<keyword evidence="6" id="KW-0677">Repeat</keyword>
<evidence type="ECO:0000256" key="10">
    <source>
        <dbReference type="ARBA" id="ARBA00023136"/>
    </source>
</evidence>
<keyword evidence="15" id="KW-1185">Reference proteome</keyword>
<feature type="transmembrane region" description="Helical" evidence="12">
    <location>
        <begin position="674"/>
        <end position="695"/>
    </location>
</feature>
<evidence type="ECO:0000256" key="7">
    <source>
        <dbReference type="ARBA" id="ARBA00022741"/>
    </source>
</evidence>
<feature type="transmembrane region" description="Helical" evidence="12">
    <location>
        <begin position="563"/>
        <end position="582"/>
    </location>
</feature>
<keyword evidence="5 12" id="KW-0812">Transmembrane</keyword>
<evidence type="ECO:0000256" key="2">
    <source>
        <dbReference type="ARBA" id="ARBA00006012"/>
    </source>
</evidence>
<evidence type="ECO:0000256" key="6">
    <source>
        <dbReference type="ARBA" id="ARBA00022737"/>
    </source>
</evidence>
<evidence type="ECO:0000256" key="11">
    <source>
        <dbReference type="SAM" id="MobiDB-lite"/>
    </source>
</evidence>
<dbReference type="Gene3D" id="3.40.50.300">
    <property type="entry name" value="P-loop containing nucleotide triphosphate hydrolases"/>
    <property type="match status" value="2"/>
</dbReference>
<evidence type="ECO:0000313" key="15">
    <source>
        <dbReference type="Proteomes" id="UP000825935"/>
    </source>
</evidence>
<dbReference type="GO" id="GO:0016887">
    <property type="term" value="F:ATP hydrolysis activity"/>
    <property type="evidence" value="ECO:0007669"/>
    <property type="project" value="InterPro"/>
</dbReference>
<dbReference type="Proteomes" id="UP000825935">
    <property type="component" value="Chromosome 4"/>
</dbReference>
<feature type="transmembrane region" description="Helical" evidence="12">
    <location>
        <begin position="1433"/>
        <end position="1456"/>
    </location>
</feature>
<keyword evidence="7" id="KW-0547">Nucleotide-binding</keyword>
<organism evidence="14 15">
    <name type="scientific">Ceratopteris richardii</name>
    <name type="common">Triangle waterfern</name>
    <dbReference type="NCBI Taxonomy" id="49495"/>
    <lineage>
        <taxon>Eukaryota</taxon>
        <taxon>Viridiplantae</taxon>
        <taxon>Streptophyta</taxon>
        <taxon>Embryophyta</taxon>
        <taxon>Tracheophyta</taxon>
        <taxon>Polypodiopsida</taxon>
        <taxon>Polypodiidae</taxon>
        <taxon>Polypodiales</taxon>
        <taxon>Pteridineae</taxon>
        <taxon>Pteridaceae</taxon>
        <taxon>Parkerioideae</taxon>
        <taxon>Ceratopteris</taxon>
    </lineage>
</organism>
<comment type="caution">
    <text evidence="14">The sequence shown here is derived from an EMBL/GenBank/DDBJ whole genome shotgun (WGS) entry which is preliminary data.</text>
</comment>
<dbReference type="GO" id="GO:0005524">
    <property type="term" value="F:ATP binding"/>
    <property type="evidence" value="ECO:0007669"/>
    <property type="project" value="UniProtKB-KW"/>
</dbReference>
<feature type="domain" description="ABC transporter" evidence="13">
    <location>
        <begin position="157"/>
        <end position="434"/>
    </location>
</feature>
<feature type="domain" description="ABC transporter" evidence="13">
    <location>
        <begin position="861"/>
        <end position="1113"/>
    </location>
</feature>
<dbReference type="Pfam" id="PF08370">
    <property type="entry name" value="PDR_assoc"/>
    <property type="match status" value="1"/>
</dbReference>
<feature type="region of interest" description="Disordered" evidence="11">
    <location>
        <begin position="806"/>
        <end position="826"/>
    </location>
</feature>
<evidence type="ECO:0000256" key="12">
    <source>
        <dbReference type="SAM" id="Phobius"/>
    </source>
</evidence>
<dbReference type="InterPro" id="IPR013525">
    <property type="entry name" value="ABC2_TM"/>
</dbReference>
<feature type="transmembrane region" description="Helical" evidence="12">
    <location>
        <begin position="530"/>
        <end position="551"/>
    </location>
</feature>
<dbReference type="OrthoDB" id="66620at2759"/>
<proteinExistence type="inferred from homology"/>
<dbReference type="FunFam" id="3.40.50.300:FF:000059">
    <property type="entry name" value="ABC transporter G family member 40"/>
    <property type="match status" value="1"/>
</dbReference>
<dbReference type="SUPFAM" id="SSF52540">
    <property type="entry name" value="P-loop containing nucleoside triphosphate hydrolases"/>
    <property type="match status" value="2"/>
</dbReference>
<dbReference type="GO" id="GO:0016020">
    <property type="term" value="C:membrane"/>
    <property type="evidence" value="ECO:0007669"/>
    <property type="project" value="UniProtKB-SubCell"/>
</dbReference>
<reference evidence="14" key="1">
    <citation type="submission" date="2021-08" db="EMBL/GenBank/DDBJ databases">
        <title>WGS assembly of Ceratopteris richardii.</title>
        <authorList>
            <person name="Marchant D.B."/>
            <person name="Chen G."/>
            <person name="Jenkins J."/>
            <person name="Shu S."/>
            <person name="Leebens-Mack J."/>
            <person name="Grimwood J."/>
            <person name="Schmutz J."/>
            <person name="Soltis P."/>
            <person name="Soltis D."/>
            <person name="Chen Z.-H."/>
        </authorList>
    </citation>
    <scope>NUCLEOTIDE SEQUENCE</scope>
    <source>
        <strain evidence="14">Whitten #5841</strain>
        <tissue evidence="14">Leaf</tissue>
    </source>
</reference>
<name>A0A8T2UZP8_CERRI</name>
<dbReference type="OMA" id="WISQMAV"/>
<protein>
    <recommendedName>
        <fullName evidence="13">ABC transporter domain-containing protein</fullName>
    </recommendedName>
</protein>
<dbReference type="PROSITE" id="PS50893">
    <property type="entry name" value="ABC_TRANSPORTER_2"/>
    <property type="match status" value="2"/>
</dbReference>
<dbReference type="GO" id="GO:0140359">
    <property type="term" value="F:ABC-type transporter activity"/>
    <property type="evidence" value="ECO:0007669"/>
    <property type="project" value="InterPro"/>
</dbReference>
<evidence type="ECO:0000256" key="3">
    <source>
        <dbReference type="ARBA" id="ARBA00022448"/>
    </source>
</evidence>
<dbReference type="Pfam" id="PF01061">
    <property type="entry name" value="ABC2_membrane"/>
    <property type="match status" value="2"/>
</dbReference>
<feature type="transmembrane region" description="Helical" evidence="12">
    <location>
        <begin position="1320"/>
        <end position="1337"/>
    </location>
</feature>
<dbReference type="FunFam" id="3.40.50.300:FF:000179">
    <property type="entry name" value="ABC transporter G family member 34"/>
    <property type="match status" value="1"/>
</dbReference>
<keyword evidence="4" id="KW-0934">Plastid</keyword>
<dbReference type="InterPro" id="IPR003439">
    <property type="entry name" value="ABC_transporter-like_ATP-bd"/>
</dbReference>
<dbReference type="Pfam" id="PF14510">
    <property type="entry name" value="ABC_trans_N"/>
    <property type="match status" value="1"/>
</dbReference>
<feature type="transmembrane region" description="Helical" evidence="12">
    <location>
        <begin position="1207"/>
        <end position="1228"/>
    </location>
</feature>
<keyword evidence="3" id="KW-0813">Transport</keyword>
<dbReference type="EMBL" id="CM035409">
    <property type="protein sequence ID" value="KAH7439015.1"/>
    <property type="molecule type" value="Genomic_DNA"/>
</dbReference>
<dbReference type="SMART" id="SM00382">
    <property type="entry name" value="AAA"/>
    <property type="match status" value="2"/>
</dbReference>
<feature type="transmembrane region" description="Helical" evidence="12">
    <location>
        <begin position="1284"/>
        <end position="1308"/>
    </location>
</feature>
<dbReference type="InterPro" id="IPR013581">
    <property type="entry name" value="PDR_assoc"/>
</dbReference>
<evidence type="ECO:0000313" key="14">
    <source>
        <dbReference type="EMBL" id="KAH7439015.1"/>
    </source>
</evidence>
<sequence length="1464" mass="165970">MSTLSTNDIALVSRTDSSFRMDASRRFFETDDNIFSRRSSAREDDEEALKWAALEKLPTFERIRTGLLQHLSEDGKSIQKQVDVSKLGFAEKQQLLEKILRVIEDDNERLLKKLRERIDNVGIDLPKIEVRFEGLNVEAETYKESRAIPNLFNFMMNMLEGITSYVSPPKKQKLHILYDLNGIIKPSRMTLLLGPPSSGKSTLLLALAGKLASNLKVSGTITYNGHEMLEFVPQRTSAYISQHDVQLAELTVRETLDFCGCCQGVGTRYDMLMELSRREKAAGIKPDPDVDIFMKAISMEGQKTSIVTDYIMKILGLDICTDTLVGDQMRRGISGGQRKRVTTGEMLVGPAKALFMDEISTGLDSSTTFQIVKCLRQTVHVMDATMVVSLLQPQPETFELFDDIIILSEGQIVYQGPREFVLDFFSSMGFKCPERKSIADFLQEVISRKDQAQYWVHESHPYRYIPVKEFSEAFKLYHVGKKLQEELTVPFDKSKSHPAALSTRRYGLAGKALLQACLSREWILMKRNSFLHIFKTCQATLVTIVALTIFLRTELHQTTVADGNLYVGALFFGLILVMFNGFSEMAMVVSRLPVFYKERDQLFYPAWAYSIPVVIIRLPLSLLESLIWVCLTYYTIGFTPEPSRFFRQLLVLFCVSQMASGLFRLLGSVGRSTIIASTFGSFILMIIFILGGFVISKDRIPNWWIWCYWVSPLMYGQNGLVINEFLADRWNKPYSGSVDANTVGIAVLKARGFFTEERWYWISVGVLIGFAIIFNGLFIVAMTYLNPLNKRRTILLHDEETVKKGSKERNKNAEFPSAGWPSEGEDKVNDTFPASNDFIVTGIPSLEQGRGMVLPFQPLSITFNSINYYVNMPLEMKKQGILEDRLQLLKDVTGGFRPGILTALVGVSGAGKTTLLDVLAGRKTTGTIEGDIRISGFPKKQKTFSRISGYCEQNDIHSPNVTVVESLTYSAWLRLPKEVDNRTRMMFVEEVMELIELTSVKDALVGLPGVNGLSSEQRKRLTIAVELVANPSIIFMDEPTSGLDARAAAIVMRTVRNTVNTGRTVVCTIHQPSIDIFESFDELLLLKRGGEVIYAGSLGVNSCKLIEYFQGIPGIQPIKEGYNPAAWMLDVSSPSAETCLNIDFAQIYRNSSLFLENKARVEELSVPLSGSKELSFSTKYSQSYFEQFLACLWKQHWSYWRNPDYNAVRLLFTFAIGILFGTVFWNLGQNLKTVQDVFNLIGATFSATLFLGFTNANTVEPVVGIERTVFYRERGAGMYSELPYAFAQAAIEVPYIFIQTLIYVFLVFSMIKFQWAAVNFLYFFFFMFFTFLFFTYYGMMCVAITPNVYFAAIISSAFFTFWNLFSGFIIPRKSIPVWWRWYCWADPIQWSIYGLITSQLGEIGSPIKNPDIVGGYQSVKDFLKDNLGYEHDFLGFVAVIHLGFTAIFLFVFFYSIKKINFQKR</sequence>